<evidence type="ECO:0000313" key="9">
    <source>
        <dbReference type="EMBL" id="CAE0258230.1"/>
    </source>
</evidence>
<dbReference type="PANTHER" id="PTHR23506">
    <property type="entry name" value="GH10249P"/>
    <property type="match status" value="1"/>
</dbReference>
<accession>A0A7S3GBD5</accession>
<feature type="transmembrane region" description="Helical" evidence="7">
    <location>
        <begin position="67"/>
        <end position="88"/>
    </location>
</feature>
<feature type="transmembrane region" description="Helical" evidence="7">
    <location>
        <begin position="201"/>
        <end position="223"/>
    </location>
</feature>
<dbReference type="InterPro" id="IPR020846">
    <property type="entry name" value="MFS_dom"/>
</dbReference>
<dbReference type="EMBL" id="HBIB01031654">
    <property type="protein sequence ID" value="CAE0258230.1"/>
    <property type="molecule type" value="Transcribed_RNA"/>
</dbReference>
<comment type="subcellular location">
    <subcellularLocation>
        <location evidence="1">Membrane</location>
        <topology evidence="1">Multi-pass membrane protein</topology>
    </subcellularLocation>
</comment>
<feature type="transmembrane region" description="Helical" evidence="7">
    <location>
        <begin position="95"/>
        <end position="115"/>
    </location>
</feature>
<feature type="transmembrane region" description="Helical" evidence="7">
    <location>
        <begin position="283"/>
        <end position="309"/>
    </location>
</feature>
<evidence type="ECO:0000256" key="2">
    <source>
        <dbReference type="ARBA" id="ARBA00022448"/>
    </source>
</evidence>
<feature type="transmembrane region" description="Helical" evidence="7">
    <location>
        <begin position="121"/>
        <end position="147"/>
    </location>
</feature>
<name>A0A7S3GBD5_9EUKA</name>
<keyword evidence="5 7" id="KW-0472">Membrane</keyword>
<evidence type="ECO:0000256" key="5">
    <source>
        <dbReference type="ARBA" id="ARBA00023136"/>
    </source>
</evidence>
<feature type="transmembrane region" description="Helical" evidence="7">
    <location>
        <begin position="159"/>
        <end position="181"/>
    </location>
</feature>
<feature type="transmembrane region" description="Helical" evidence="7">
    <location>
        <begin position="347"/>
        <end position="370"/>
    </location>
</feature>
<reference evidence="9" key="1">
    <citation type="submission" date="2021-01" db="EMBL/GenBank/DDBJ databases">
        <authorList>
            <person name="Corre E."/>
            <person name="Pelletier E."/>
            <person name="Niang G."/>
            <person name="Scheremetjew M."/>
            <person name="Finn R."/>
            <person name="Kale V."/>
            <person name="Holt S."/>
            <person name="Cochrane G."/>
            <person name="Meng A."/>
            <person name="Brown T."/>
            <person name="Cohen L."/>
        </authorList>
    </citation>
    <scope>NUCLEOTIDE SEQUENCE</scope>
    <source>
        <strain evidence="9">NIES-2562</strain>
    </source>
</reference>
<evidence type="ECO:0000256" key="6">
    <source>
        <dbReference type="SAM" id="MobiDB-lite"/>
    </source>
</evidence>
<sequence>MPNRDITPVEDNPLSINSDEAKPKKSKRALVGLCILYPVTQLAYAIHASYFPDEAKSFGATETEVGVIFAMFSGASLLLSLFAGAIVRRGGASKVIVAGIMLEAASLIGLGFTNLLRDSVFVGVTVALRAMAGAGSALYMVSALTILAQENADNFATAIGLFESVGSLGMLIGPLLGSALYSTSGNISLVDPTNVSTGGNYRLPFVSAAGIEVVCGIIVLFLLPKKYWRGQGKEKREADELYIPTLELLKNWKVMVMTVVMVMSIGSLSFLDPTLQPYATAAFHATPLIIGLAFTGVLILYGVFAIVAGKVVEKTYAQVDMILGLVFVAVGFALMGPLPWFPSLQNIPVFATGLTILSISLAFSIVPIPAELLNTGKGMREGGKGESSNAVSALTSAAFSAGSMIGPLLGSSVDDADG</sequence>
<evidence type="ECO:0000256" key="3">
    <source>
        <dbReference type="ARBA" id="ARBA00022692"/>
    </source>
</evidence>
<evidence type="ECO:0000256" key="7">
    <source>
        <dbReference type="SAM" id="Phobius"/>
    </source>
</evidence>
<dbReference type="Pfam" id="PF07690">
    <property type="entry name" value="MFS_1"/>
    <property type="match status" value="1"/>
</dbReference>
<dbReference type="InterPro" id="IPR011701">
    <property type="entry name" value="MFS"/>
</dbReference>
<dbReference type="GO" id="GO:0016020">
    <property type="term" value="C:membrane"/>
    <property type="evidence" value="ECO:0007669"/>
    <property type="project" value="UniProtKB-SubCell"/>
</dbReference>
<dbReference type="PANTHER" id="PTHR23506:SF26">
    <property type="entry name" value="MFS-TYPE TRANSPORTER SLC18B1"/>
    <property type="match status" value="1"/>
</dbReference>
<keyword evidence="4 7" id="KW-1133">Transmembrane helix</keyword>
<feature type="domain" description="Major facilitator superfamily (MFS) profile" evidence="8">
    <location>
        <begin position="29"/>
        <end position="418"/>
    </location>
</feature>
<dbReference type="SUPFAM" id="SSF103473">
    <property type="entry name" value="MFS general substrate transporter"/>
    <property type="match status" value="1"/>
</dbReference>
<feature type="transmembrane region" description="Helical" evidence="7">
    <location>
        <begin position="29"/>
        <end position="47"/>
    </location>
</feature>
<dbReference type="GO" id="GO:0022857">
    <property type="term" value="F:transmembrane transporter activity"/>
    <property type="evidence" value="ECO:0007669"/>
    <property type="project" value="InterPro"/>
</dbReference>
<evidence type="ECO:0000256" key="4">
    <source>
        <dbReference type="ARBA" id="ARBA00022989"/>
    </source>
</evidence>
<dbReference type="Gene3D" id="1.20.1250.20">
    <property type="entry name" value="MFS general substrate transporter like domains"/>
    <property type="match status" value="2"/>
</dbReference>
<dbReference type="AlphaFoldDB" id="A0A7S3GBD5"/>
<gene>
    <name evidence="9" type="ORF">PBIL07802_LOCUS20493</name>
</gene>
<evidence type="ECO:0000259" key="8">
    <source>
        <dbReference type="PROSITE" id="PS50850"/>
    </source>
</evidence>
<dbReference type="InterPro" id="IPR036259">
    <property type="entry name" value="MFS_trans_sf"/>
</dbReference>
<feature type="transmembrane region" description="Helical" evidence="7">
    <location>
        <begin position="321"/>
        <end position="341"/>
    </location>
</feature>
<keyword evidence="3 7" id="KW-0812">Transmembrane</keyword>
<keyword evidence="2" id="KW-0813">Transport</keyword>
<protein>
    <recommendedName>
        <fullName evidence="8">Major facilitator superfamily (MFS) profile domain-containing protein</fullName>
    </recommendedName>
</protein>
<proteinExistence type="predicted"/>
<dbReference type="PROSITE" id="PS50850">
    <property type="entry name" value="MFS"/>
    <property type="match status" value="1"/>
</dbReference>
<evidence type="ECO:0000256" key="1">
    <source>
        <dbReference type="ARBA" id="ARBA00004141"/>
    </source>
</evidence>
<dbReference type="InterPro" id="IPR050930">
    <property type="entry name" value="MFS_Vesicular_Transporter"/>
</dbReference>
<feature type="transmembrane region" description="Helical" evidence="7">
    <location>
        <begin position="254"/>
        <end position="271"/>
    </location>
</feature>
<feature type="region of interest" description="Disordered" evidence="6">
    <location>
        <begin position="1"/>
        <end position="20"/>
    </location>
</feature>
<organism evidence="9">
    <name type="scientific">Palpitomonas bilix</name>
    <dbReference type="NCBI Taxonomy" id="652834"/>
    <lineage>
        <taxon>Eukaryota</taxon>
        <taxon>Eukaryota incertae sedis</taxon>
    </lineage>
</organism>